<name>A0ABT0G392_9ACTN</name>
<dbReference type="Proteomes" id="UP001317259">
    <property type="component" value="Unassembled WGS sequence"/>
</dbReference>
<proteinExistence type="predicted"/>
<reference evidence="1 2" key="1">
    <citation type="submission" date="2022-04" db="EMBL/GenBank/DDBJ databases">
        <title>Genome draft of Actinomadura sp. ATCC 31491.</title>
        <authorList>
            <person name="Shi X."/>
            <person name="Du Y."/>
        </authorList>
    </citation>
    <scope>NUCLEOTIDE SEQUENCE [LARGE SCALE GENOMIC DNA]</scope>
    <source>
        <strain evidence="1 2">ATCC 31491</strain>
    </source>
</reference>
<keyword evidence="2" id="KW-1185">Reference proteome</keyword>
<organism evidence="1 2">
    <name type="scientific">Actinomadura luzonensis</name>
    <dbReference type="NCBI Taxonomy" id="2805427"/>
    <lineage>
        <taxon>Bacteria</taxon>
        <taxon>Bacillati</taxon>
        <taxon>Actinomycetota</taxon>
        <taxon>Actinomycetes</taxon>
        <taxon>Streptosporangiales</taxon>
        <taxon>Thermomonosporaceae</taxon>
        <taxon>Actinomadura</taxon>
    </lineage>
</organism>
<evidence type="ECO:0000313" key="1">
    <source>
        <dbReference type="EMBL" id="MCK2219040.1"/>
    </source>
</evidence>
<accession>A0ABT0G392</accession>
<evidence type="ECO:0000313" key="2">
    <source>
        <dbReference type="Proteomes" id="UP001317259"/>
    </source>
</evidence>
<comment type="caution">
    <text evidence="1">The sequence shown here is derived from an EMBL/GenBank/DDBJ whole genome shotgun (WGS) entry which is preliminary data.</text>
</comment>
<dbReference type="EMBL" id="JAKRKC020000002">
    <property type="protein sequence ID" value="MCK2219040.1"/>
    <property type="molecule type" value="Genomic_DNA"/>
</dbReference>
<sequence>MISQEATAVRLRFYVGGALAPQLGEHLADLDIGDLDQQPIAAKAGAGQWVLGAAVCGVVRKAPAA</sequence>
<protein>
    <submittedName>
        <fullName evidence="1">Uncharacterized protein</fullName>
    </submittedName>
</protein>
<dbReference type="RefSeq" id="WP_242380777.1">
    <property type="nucleotide sequence ID" value="NZ_JAKRKC020000002.1"/>
</dbReference>
<gene>
    <name evidence="1" type="ORF">MF672_035385</name>
</gene>